<name>A0A4P6EXI4_9BACL</name>
<feature type="transmembrane region" description="Helical" evidence="1">
    <location>
        <begin position="231"/>
        <end position="248"/>
    </location>
</feature>
<reference evidence="2 3" key="1">
    <citation type="submission" date="2019-01" db="EMBL/GenBank/DDBJ databases">
        <title>Genome sequencing of strain FW100M-2.</title>
        <authorList>
            <person name="Heo J."/>
            <person name="Kim S.-J."/>
            <person name="Kim J.-S."/>
            <person name="Hong S.-B."/>
            <person name="Kwon S.-W."/>
        </authorList>
    </citation>
    <scope>NUCLEOTIDE SEQUENCE [LARGE SCALE GENOMIC DNA]</scope>
    <source>
        <strain evidence="2 3">FW100M-2</strain>
    </source>
</reference>
<feature type="transmembrane region" description="Helical" evidence="1">
    <location>
        <begin position="18"/>
        <end position="35"/>
    </location>
</feature>
<protein>
    <recommendedName>
        <fullName evidence="4">O-antigen ligase domain-containing protein</fullName>
    </recommendedName>
</protein>
<evidence type="ECO:0008006" key="4">
    <source>
        <dbReference type="Google" id="ProtNLM"/>
    </source>
</evidence>
<dbReference type="OrthoDB" id="2957833at2"/>
<dbReference type="EMBL" id="CP035492">
    <property type="protein sequence ID" value="QAY67784.1"/>
    <property type="molecule type" value="Genomic_DNA"/>
</dbReference>
<evidence type="ECO:0000256" key="1">
    <source>
        <dbReference type="SAM" id="Phobius"/>
    </source>
</evidence>
<gene>
    <name evidence="2" type="ORF">ET464_16705</name>
</gene>
<keyword evidence="1" id="KW-0472">Membrane</keyword>
<feature type="transmembrane region" description="Helical" evidence="1">
    <location>
        <begin position="187"/>
        <end position="202"/>
    </location>
</feature>
<dbReference type="KEGG" id="pprt:ET464_16705"/>
<proteinExistence type="predicted"/>
<dbReference type="RefSeq" id="WP_129442919.1">
    <property type="nucleotide sequence ID" value="NZ_CP035492.1"/>
</dbReference>
<feature type="transmembrane region" description="Helical" evidence="1">
    <location>
        <begin position="66"/>
        <end position="85"/>
    </location>
</feature>
<evidence type="ECO:0000313" key="3">
    <source>
        <dbReference type="Proteomes" id="UP000293568"/>
    </source>
</evidence>
<feature type="transmembrane region" description="Helical" evidence="1">
    <location>
        <begin position="41"/>
        <end position="59"/>
    </location>
</feature>
<dbReference type="Proteomes" id="UP000293568">
    <property type="component" value="Chromosome"/>
</dbReference>
<organism evidence="2 3">
    <name type="scientific">Paenibacillus protaetiae</name>
    <dbReference type="NCBI Taxonomy" id="2509456"/>
    <lineage>
        <taxon>Bacteria</taxon>
        <taxon>Bacillati</taxon>
        <taxon>Bacillota</taxon>
        <taxon>Bacilli</taxon>
        <taxon>Bacillales</taxon>
        <taxon>Paenibacillaceae</taxon>
        <taxon>Paenibacillus</taxon>
    </lineage>
</organism>
<keyword evidence="1" id="KW-0812">Transmembrane</keyword>
<feature type="transmembrane region" description="Helical" evidence="1">
    <location>
        <begin position="154"/>
        <end position="175"/>
    </location>
</feature>
<sequence>MQIYQAQREYEMNHPHKINIIALLIFLSICSIYAINDQKTLVYSLRILFIVIMMIRIITHGIKVNWYIVWVSSFLTICTATILWSNDQEKGLYSLVWSVQVFLVTVFIGDYIDSREKRDFLIKCISAGGVLLTIRLMIATPITVWGTGRLGLAIGYNVNDVGLKLSFSVLCLIYLIKNGEFKRYKKIILFCLTLILITVTLFTGSKKAFLVILIGVSLFTLLSVKKISKTFIILPFLLIFIYGFYYAVMNFQPLYNVLGERVEAMVVTLSGVRQLKGLVPKLEYK</sequence>
<feature type="transmembrane region" description="Helical" evidence="1">
    <location>
        <begin position="208"/>
        <end position="224"/>
    </location>
</feature>
<keyword evidence="1" id="KW-1133">Transmembrane helix</keyword>
<dbReference type="AlphaFoldDB" id="A0A4P6EXI4"/>
<keyword evidence="3" id="KW-1185">Reference proteome</keyword>
<accession>A0A4P6EXI4</accession>
<evidence type="ECO:0000313" key="2">
    <source>
        <dbReference type="EMBL" id="QAY67784.1"/>
    </source>
</evidence>
<feature type="transmembrane region" description="Helical" evidence="1">
    <location>
        <begin position="91"/>
        <end position="108"/>
    </location>
</feature>
<feature type="transmembrane region" description="Helical" evidence="1">
    <location>
        <begin position="120"/>
        <end position="142"/>
    </location>
</feature>